<evidence type="ECO:0000313" key="3">
    <source>
        <dbReference type="Proteomes" id="UP000186905"/>
    </source>
</evidence>
<dbReference type="InterPro" id="IPR002575">
    <property type="entry name" value="Aminoglycoside_PTrfase"/>
</dbReference>
<feature type="domain" description="Aminoglycoside phosphotransferase" evidence="1">
    <location>
        <begin position="35"/>
        <end position="246"/>
    </location>
</feature>
<dbReference type="EMBL" id="MJIL01000041">
    <property type="protein sequence ID" value="OLQ81412.1"/>
    <property type="molecule type" value="Genomic_DNA"/>
</dbReference>
<dbReference type="PANTHER" id="PTHR21310">
    <property type="entry name" value="AMINOGLYCOSIDE PHOSPHOTRANSFERASE-RELATED-RELATED"/>
    <property type="match status" value="1"/>
</dbReference>
<dbReference type="InterPro" id="IPR051678">
    <property type="entry name" value="AGP_Transferase"/>
</dbReference>
<accession>A0A1Q9H163</accession>
<dbReference type="Proteomes" id="UP000186905">
    <property type="component" value="Unassembled WGS sequence"/>
</dbReference>
<keyword evidence="2" id="KW-0808">Transferase</keyword>
<name>A0A1Q9H163_9GAMM</name>
<proteinExistence type="predicted"/>
<dbReference type="OrthoDB" id="5812505at2"/>
<evidence type="ECO:0000259" key="1">
    <source>
        <dbReference type="Pfam" id="PF01636"/>
    </source>
</evidence>
<dbReference type="Gene3D" id="3.90.1200.10">
    <property type="match status" value="1"/>
</dbReference>
<evidence type="ECO:0000313" key="2">
    <source>
        <dbReference type="EMBL" id="OLQ81412.1"/>
    </source>
</evidence>
<comment type="caution">
    <text evidence="2">The sequence shown here is derived from an EMBL/GenBank/DDBJ whole genome shotgun (WGS) entry which is preliminary data.</text>
</comment>
<reference evidence="2 3" key="1">
    <citation type="submission" date="2016-09" db="EMBL/GenBank/DDBJ databases">
        <title>Photobacterium proteolyticum sp. nov. a protease producing bacterium isolated from ocean sediments of Laizhou Bay.</title>
        <authorList>
            <person name="Li Y."/>
        </authorList>
    </citation>
    <scope>NUCLEOTIDE SEQUENCE [LARGE SCALE GENOMIC DNA]</scope>
    <source>
        <strain evidence="2 3">13-12</strain>
    </source>
</reference>
<dbReference type="Pfam" id="PF01636">
    <property type="entry name" value="APH"/>
    <property type="match status" value="1"/>
</dbReference>
<dbReference type="SUPFAM" id="SSF56112">
    <property type="entry name" value="Protein kinase-like (PK-like)"/>
    <property type="match status" value="1"/>
</dbReference>
<protein>
    <submittedName>
        <fullName evidence="2">Phosphotransferase</fullName>
    </submittedName>
</protein>
<gene>
    <name evidence="2" type="ORF">BIT28_04125</name>
</gene>
<dbReference type="GO" id="GO:0016740">
    <property type="term" value="F:transferase activity"/>
    <property type="evidence" value="ECO:0007669"/>
    <property type="project" value="UniProtKB-KW"/>
</dbReference>
<dbReference type="STRING" id="1903952.BIT28_04125"/>
<sequence length="297" mass="34696">MIQPQLKKIAETAYLTMYSQRPELCNIQETFYGWVVFVASPRGKAVVKFSREIGRLAKEITGLKRLSDCLDCSVPEILFFGREEGYDYIMMEWLDGMSAHDLPNDPVALESFRESYTDLLLTLHDNQAQQGFELAENQYEPCLIKAFDSWMAPVLRYVQSGCSPFSPKLQEAYGSMWERKEEILSPINDNSSLVHDDCHVGNVLFDPRTYKVAAILDPCDAGYKHREFDLFHLYDVRPDLKLVERYQEKLPLAEGFELRRWYLSLWDDAKHSRNMGWYDEAWLTSKVNQFNEIYAHR</sequence>
<keyword evidence="3" id="KW-1185">Reference proteome</keyword>
<dbReference type="AlphaFoldDB" id="A0A1Q9H163"/>
<dbReference type="InterPro" id="IPR011009">
    <property type="entry name" value="Kinase-like_dom_sf"/>
</dbReference>
<organism evidence="2 3">
    <name type="scientific">Photobacterium proteolyticum</name>
    <dbReference type="NCBI Taxonomy" id="1903952"/>
    <lineage>
        <taxon>Bacteria</taxon>
        <taxon>Pseudomonadati</taxon>
        <taxon>Pseudomonadota</taxon>
        <taxon>Gammaproteobacteria</taxon>
        <taxon>Vibrionales</taxon>
        <taxon>Vibrionaceae</taxon>
        <taxon>Photobacterium</taxon>
    </lineage>
</organism>
<dbReference type="RefSeq" id="WP_075761869.1">
    <property type="nucleotide sequence ID" value="NZ_MJIL01000041.1"/>
</dbReference>